<evidence type="ECO:0000313" key="2">
    <source>
        <dbReference type="Proteomes" id="UP000499080"/>
    </source>
</evidence>
<keyword evidence="2" id="KW-1185">Reference proteome</keyword>
<accession>A0A4Y2IMW3</accession>
<proteinExistence type="predicted"/>
<comment type="caution">
    <text evidence="1">The sequence shown here is derived from an EMBL/GenBank/DDBJ whole genome shotgun (WGS) entry which is preliminary data.</text>
</comment>
<reference evidence="1 2" key="1">
    <citation type="journal article" date="2019" name="Sci. Rep.">
        <title>Orb-weaving spider Araneus ventricosus genome elucidates the spidroin gene catalogue.</title>
        <authorList>
            <person name="Kono N."/>
            <person name="Nakamura H."/>
            <person name="Ohtoshi R."/>
            <person name="Moran D.A.P."/>
            <person name="Shinohara A."/>
            <person name="Yoshida Y."/>
            <person name="Fujiwara M."/>
            <person name="Mori M."/>
            <person name="Tomita M."/>
            <person name="Arakawa K."/>
        </authorList>
    </citation>
    <scope>NUCLEOTIDE SEQUENCE [LARGE SCALE GENOMIC DNA]</scope>
</reference>
<protein>
    <submittedName>
        <fullName evidence="1">Uncharacterized protein</fullName>
    </submittedName>
</protein>
<sequence length="144" mass="16768">MMDSLRSAQEHSISSQNRACFTIYHQDERGVRRAVSRTVHHILVCQLMRFGTREHRELATPWARRVMTTVPRRLPDVWMSSYGRIVGSPHVVLSELSINERNCASHNPEIPGWKSLCTVGAKHLSRESRRREWVFTYGQQFLPL</sequence>
<dbReference type="EMBL" id="BGPR01002792">
    <property type="protein sequence ID" value="GBM78985.1"/>
    <property type="molecule type" value="Genomic_DNA"/>
</dbReference>
<gene>
    <name evidence="1" type="ORF">AVEN_226345_1</name>
</gene>
<name>A0A4Y2IMW3_ARAVE</name>
<evidence type="ECO:0000313" key="1">
    <source>
        <dbReference type="EMBL" id="GBM78985.1"/>
    </source>
</evidence>
<dbReference type="Proteomes" id="UP000499080">
    <property type="component" value="Unassembled WGS sequence"/>
</dbReference>
<organism evidence="1 2">
    <name type="scientific">Araneus ventricosus</name>
    <name type="common">Orbweaver spider</name>
    <name type="synonym">Epeira ventricosa</name>
    <dbReference type="NCBI Taxonomy" id="182803"/>
    <lineage>
        <taxon>Eukaryota</taxon>
        <taxon>Metazoa</taxon>
        <taxon>Ecdysozoa</taxon>
        <taxon>Arthropoda</taxon>
        <taxon>Chelicerata</taxon>
        <taxon>Arachnida</taxon>
        <taxon>Araneae</taxon>
        <taxon>Araneomorphae</taxon>
        <taxon>Entelegynae</taxon>
        <taxon>Araneoidea</taxon>
        <taxon>Araneidae</taxon>
        <taxon>Araneus</taxon>
    </lineage>
</organism>
<dbReference type="AlphaFoldDB" id="A0A4Y2IMW3"/>